<organism evidence="1 2">
    <name type="scientific">Lithospermum erythrorhizon</name>
    <name type="common">Purple gromwell</name>
    <name type="synonym">Lithospermum officinale var. erythrorhizon</name>
    <dbReference type="NCBI Taxonomy" id="34254"/>
    <lineage>
        <taxon>Eukaryota</taxon>
        <taxon>Viridiplantae</taxon>
        <taxon>Streptophyta</taxon>
        <taxon>Embryophyta</taxon>
        <taxon>Tracheophyta</taxon>
        <taxon>Spermatophyta</taxon>
        <taxon>Magnoliopsida</taxon>
        <taxon>eudicotyledons</taxon>
        <taxon>Gunneridae</taxon>
        <taxon>Pentapetalae</taxon>
        <taxon>asterids</taxon>
        <taxon>lamiids</taxon>
        <taxon>Boraginales</taxon>
        <taxon>Boraginaceae</taxon>
        <taxon>Boraginoideae</taxon>
        <taxon>Lithospermeae</taxon>
        <taxon>Lithospermum</taxon>
    </lineage>
</organism>
<dbReference type="Proteomes" id="UP001454036">
    <property type="component" value="Unassembled WGS sequence"/>
</dbReference>
<dbReference type="PANTHER" id="PTHR36320:SF1">
    <property type="entry name" value="OS04G0611300 PROTEIN"/>
    <property type="match status" value="1"/>
</dbReference>
<evidence type="ECO:0000313" key="1">
    <source>
        <dbReference type="EMBL" id="GAA0150940.1"/>
    </source>
</evidence>
<keyword evidence="2" id="KW-1185">Reference proteome</keyword>
<dbReference type="PANTHER" id="PTHR36320">
    <property type="entry name" value="OS04G0611300 PROTEIN"/>
    <property type="match status" value="1"/>
</dbReference>
<evidence type="ECO:0000313" key="2">
    <source>
        <dbReference type="Proteomes" id="UP001454036"/>
    </source>
</evidence>
<protein>
    <submittedName>
        <fullName evidence="1">Uncharacterized protein</fullName>
    </submittedName>
</protein>
<sequence length="110" mass="12490">MAKSMRSKREKRLRAIRRKMVEPLYEKKDTTRLAAQEAALAAPKLPVRSKPTSTLMETSDPIKTENASLMGTIFLRDEAYVEALGHAFGFWFARLYLMSIESVLCSYGSQ</sequence>
<dbReference type="EMBL" id="BAABME010001686">
    <property type="protein sequence ID" value="GAA0150940.1"/>
    <property type="molecule type" value="Genomic_DNA"/>
</dbReference>
<name>A0AAV3PH23_LITER</name>
<accession>A0AAV3PH23</accession>
<dbReference type="AlphaFoldDB" id="A0AAV3PH23"/>
<reference evidence="1 2" key="1">
    <citation type="submission" date="2024-01" db="EMBL/GenBank/DDBJ databases">
        <title>The complete chloroplast genome sequence of Lithospermum erythrorhizon: insights into the phylogenetic relationship among Boraginaceae species and the maternal lineages of purple gromwells.</title>
        <authorList>
            <person name="Okada T."/>
            <person name="Watanabe K."/>
        </authorList>
    </citation>
    <scope>NUCLEOTIDE SEQUENCE [LARGE SCALE GENOMIC DNA]</scope>
</reference>
<comment type="caution">
    <text evidence="1">The sequence shown here is derived from an EMBL/GenBank/DDBJ whole genome shotgun (WGS) entry which is preliminary data.</text>
</comment>
<gene>
    <name evidence="1" type="ORF">LIER_09767</name>
</gene>
<proteinExistence type="predicted"/>